<organism evidence="1 2">
    <name type="scientific">Fusarium oxysporum f. sp. narcissi</name>
    <dbReference type="NCBI Taxonomy" id="451672"/>
    <lineage>
        <taxon>Eukaryota</taxon>
        <taxon>Fungi</taxon>
        <taxon>Dikarya</taxon>
        <taxon>Ascomycota</taxon>
        <taxon>Pezizomycotina</taxon>
        <taxon>Sordariomycetes</taxon>
        <taxon>Hypocreomycetidae</taxon>
        <taxon>Hypocreales</taxon>
        <taxon>Nectriaceae</taxon>
        <taxon>Fusarium</taxon>
        <taxon>Fusarium oxysporum species complex</taxon>
    </lineage>
</organism>
<sequence length="43" mass="4413">MATPSLPCASCSSDGTSCQNIGKSSCANCRLIVYCGSECQKAH</sequence>
<evidence type="ECO:0000313" key="2">
    <source>
        <dbReference type="Proteomes" id="UP000290540"/>
    </source>
</evidence>
<evidence type="ECO:0000313" key="1">
    <source>
        <dbReference type="EMBL" id="RYC81425.1"/>
    </source>
</evidence>
<comment type="caution">
    <text evidence="1">The sequence shown here is derived from an EMBL/GenBank/DDBJ whole genome shotgun (WGS) entry which is preliminary data.</text>
</comment>
<proteinExistence type="predicted"/>
<gene>
    <name evidence="1" type="ORF">BFJ63_vAg15681</name>
</gene>
<accession>A0A4Q2V356</accession>
<reference evidence="1 2" key="1">
    <citation type="submission" date="2016-12" db="EMBL/GenBank/DDBJ databases">
        <title>Draft genome sequence of Fusarium oxysporum causing rot on Narcissus.</title>
        <authorList>
            <person name="Armitage A.D."/>
            <person name="Taylor A."/>
            <person name="Clarkson J.P."/>
            <person name="Harrison R.J."/>
            <person name="Jackson A.C."/>
        </authorList>
    </citation>
    <scope>NUCLEOTIDE SEQUENCE [LARGE SCALE GENOMIC DNA]</scope>
    <source>
        <strain evidence="1 2">N139</strain>
    </source>
</reference>
<name>A0A4Q2V356_FUSOX</name>
<dbReference type="Gene3D" id="6.10.140.2220">
    <property type="match status" value="1"/>
</dbReference>
<dbReference type="AlphaFoldDB" id="A0A4Q2V356"/>
<dbReference type="Proteomes" id="UP000290540">
    <property type="component" value="Unassembled WGS sequence"/>
</dbReference>
<dbReference type="EMBL" id="MQTW01000247">
    <property type="protein sequence ID" value="RYC81425.1"/>
    <property type="molecule type" value="Genomic_DNA"/>
</dbReference>
<protein>
    <submittedName>
        <fullName evidence="1">Uncharacterized protein</fullName>
    </submittedName>
</protein>